<reference evidence="3" key="2">
    <citation type="submission" date="2015-01" db="EMBL/GenBank/DDBJ databases">
        <title>Evolutionary Origins and Diversification of the Mycorrhizal Mutualists.</title>
        <authorList>
            <consortium name="DOE Joint Genome Institute"/>
            <consortium name="Mycorrhizal Genomics Consortium"/>
            <person name="Kohler A."/>
            <person name="Kuo A."/>
            <person name="Nagy L.G."/>
            <person name="Floudas D."/>
            <person name="Copeland A."/>
            <person name="Barry K.W."/>
            <person name="Cichocki N."/>
            <person name="Veneault-Fourrey C."/>
            <person name="LaButti K."/>
            <person name="Lindquist E.A."/>
            <person name="Lipzen A."/>
            <person name="Lundell T."/>
            <person name="Morin E."/>
            <person name="Murat C."/>
            <person name="Riley R."/>
            <person name="Ohm R."/>
            <person name="Sun H."/>
            <person name="Tunlid A."/>
            <person name="Henrissat B."/>
            <person name="Grigoriev I.V."/>
            <person name="Hibbett D.S."/>
            <person name="Martin F."/>
        </authorList>
    </citation>
    <scope>NUCLEOTIDE SEQUENCE [LARGE SCALE GENOMIC DNA]</scope>
    <source>
        <strain evidence="3">Ve08.2h10</strain>
    </source>
</reference>
<dbReference type="STRING" id="930991.A0A0D0DB45"/>
<dbReference type="InParanoid" id="A0A0D0DB45"/>
<sequence length="253" mass="26948">MGSSKVANTEFQAFLANTWANFQAGKGKGDQSNGKKTWFDGVEVLQRKAPRVTIEEEIESPAMQGARAPAGRRPSPLSQSHTPESQPTPDPPSSLSRAVILAPPAQRALGEGQPIAKPVPMTAPVRSTPTAAQQEPSALDTTPWTPSAPAMAAQPANTSSVPQSSSQFHYSFPLADSEAPKRALDQVLGMTIPVPLKELLALSPDLRKHMKEAVTGKRVWGNLLTQARSETPTQADVSANCFELEGRDPEAIA</sequence>
<dbReference type="AlphaFoldDB" id="A0A0D0DB45"/>
<feature type="compositionally biased region" description="Polar residues" evidence="1">
    <location>
        <begin position="125"/>
        <end position="145"/>
    </location>
</feature>
<protein>
    <submittedName>
        <fullName evidence="2">Uncharacterized protein</fullName>
    </submittedName>
</protein>
<reference evidence="2 3" key="1">
    <citation type="submission" date="2014-04" db="EMBL/GenBank/DDBJ databases">
        <authorList>
            <consortium name="DOE Joint Genome Institute"/>
            <person name="Kuo A."/>
            <person name="Kohler A."/>
            <person name="Jargeat P."/>
            <person name="Nagy L.G."/>
            <person name="Floudas D."/>
            <person name="Copeland A."/>
            <person name="Barry K.W."/>
            <person name="Cichocki N."/>
            <person name="Veneault-Fourrey C."/>
            <person name="LaButti K."/>
            <person name="Lindquist E.A."/>
            <person name="Lipzen A."/>
            <person name="Lundell T."/>
            <person name="Morin E."/>
            <person name="Murat C."/>
            <person name="Sun H."/>
            <person name="Tunlid A."/>
            <person name="Henrissat B."/>
            <person name="Grigoriev I.V."/>
            <person name="Hibbett D.S."/>
            <person name="Martin F."/>
            <person name="Nordberg H.P."/>
            <person name="Cantor M.N."/>
            <person name="Hua S.X."/>
        </authorList>
    </citation>
    <scope>NUCLEOTIDE SEQUENCE [LARGE SCALE GENOMIC DNA]</scope>
    <source>
        <strain evidence="2 3">Ve08.2h10</strain>
    </source>
</reference>
<proteinExistence type="predicted"/>
<evidence type="ECO:0000313" key="2">
    <source>
        <dbReference type="EMBL" id="KIK74420.1"/>
    </source>
</evidence>
<dbReference type="OrthoDB" id="2691670at2759"/>
<accession>A0A0D0DB45</accession>
<evidence type="ECO:0000256" key="1">
    <source>
        <dbReference type="SAM" id="MobiDB-lite"/>
    </source>
</evidence>
<name>A0A0D0DB45_9AGAM</name>
<feature type="compositionally biased region" description="Polar residues" evidence="1">
    <location>
        <begin position="76"/>
        <end position="85"/>
    </location>
</feature>
<dbReference type="EMBL" id="KN828880">
    <property type="protein sequence ID" value="KIK74420.1"/>
    <property type="molecule type" value="Genomic_DNA"/>
</dbReference>
<dbReference type="HOGENOM" id="CLU_003921_1_2_1"/>
<feature type="region of interest" description="Disordered" evidence="1">
    <location>
        <begin position="48"/>
        <end position="167"/>
    </location>
</feature>
<gene>
    <name evidence="2" type="ORF">PAXRUDRAFT_175755</name>
</gene>
<dbReference type="Proteomes" id="UP000054538">
    <property type="component" value="Unassembled WGS sequence"/>
</dbReference>
<evidence type="ECO:0000313" key="3">
    <source>
        <dbReference type="Proteomes" id="UP000054538"/>
    </source>
</evidence>
<organism evidence="2 3">
    <name type="scientific">Paxillus rubicundulus Ve08.2h10</name>
    <dbReference type="NCBI Taxonomy" id="930991"/>
    <lineage>
        <taxon>Eukaryota</taxon>
        <taxon>Fungi</taxon>
        <taxon>Dikarya</taxon>
        <taxon>Basidiomycota</taxon>
        <taxon>Agaricomycotina</taxon>
        <taxon>Agaricomycetes</taxon>
        <taxon>Agaricomycetidae</taxon>
        <taxon>Boletales</taxon>
        <taxon>Paxilineae</taxon>
        <taxon>Paxillaceae</taxon>
        <taxon>Paxillus</taxon>
    </lineage>
</organism>
<keyword evidence="3" id="KW-1185">Reference proteome</keyword>
<feature type="compositionally biased region" description="Polar residues" evidence="1">
    <location>
        <begin position="155"/>
        <end position="167"/>
    </location>
</feature>